<reference evidence="3" key="1">
    <citation type="submission" date="2020-10" db="EMBL/GenBank/DDBJ databases">
        <authorList>
            <person name="Gilroy R."/>
        </authorList>
    </citation>
    <scope>NUCLEOTIDE SEQUENCE</scope>
    <source>
        <strain evidence="3">ChiBcec15-4380</strain>
    </source>
</reference>
<name>A0A9D1IWM6_9FIRM</name>
<evidence type="ECO:0000256" key="1">
    <source>
        <dbReference type="SAM" id="MobiDB-lite"/>
    </source>
</evidence>
<sequence length="157" mass="17227">MVTMAQRIEALRTQQGLTRPALSAALGLPRNAVEKFETGRQTPTKEQQEKIADYFGVSLFYLKGESDDPTRQDSWMTAALSGVEEDEEPPRPVRRPAAPKPAAPATAPGGQGALLASLLQNKAFQDTVRAMVLDALRTREGQELLAQIVRKEINRQS</sequence>
<accession>A0A9D1IWM6</accession>
<gene>
    <name evidence="3" type="ORF">IAA53_04240</name>
</gene>
<dbReference type="InterPro" id="IPR001387">
    <property type="entry name" value="Cro/C1-type_HTH"/>
</dbReference>
<evidence type="ECO:0000313" key="4">
    <source>
        <dbReference type="Proteomes" id="UP000824239"/>
    </source>
</evidence>
<dbReference type="Proteomes" id="UP000824239">
    <property type="component" value="Unassembled WGS sequence"/>
</dbReference>
<dbReference type="SMART" id="SM00530">
    <property type="entry name" value="HTH_XRE"/>
    <property type="match status" value="1"/>
</dbReference>
<dbReference type="InterPro" id="IPR010982">
    <property type="entry name" value="Lambda_DNA-bd_dom_sf"/>
</dbReference>
<dbReference type="SUPFAM" id="SSF47413">
    <property type="entry name" value="lambda repressor-like DNA-binding domains"/>
    <property type="match status" value="1"/>
</dbReference>
<proteinExistence type="predicted"/>
<dbReference type="CDD" id="cd00093">
    <property type="entry name" value="HTH_XRE"/>
    <property type="match status" value="1"/>
</dbReference>
<feature type="domain" description="HTH cro/C1-type" evidence="2">
    <location>
        <begin position="8"/>
        <end position="62"/>
    </location>
</feature>
<dbReference type="AlphaFoldDB" id="A0A9D1IWM6"/>
<evidence type="ECO:0000313" key="3">
    <source>
        <dbReference type="EMBL" id="HIR50483.1"/>
    </source>
</evidence>
<evidence type="ECO:0000259" key="2">
    <source>
        <dbReference type="PROSITE" id="PS50943"/>
    </source>
</evidence>
<protein>
    <submittedName>
        <fullName evidence="3">Helix-turn-helix transcriptional regulator</fullName>
    </submittedName>
</protein>
<dbReference type="Gene3D" id="1.10.260.40">
    <property type="entry name" value="lambda repressor-like DNA-binding domains"/>
    <property type="match status" value="1"/>
</dbReference>
<feature type="region of interest" description="Disordered" evidence="1">
    <location>
        <begin position="79"/>
        <end position="110"/>
    </location>
</feature>
<dbReference type="EMBL" id="DVHE01000035">
    <property type="protein sequence ID" value="HIR50483.1"/>
    <property type="molecule type" value="Genomic_DNA"/>
</dbReference>
<organism evidence="3 4">
    <name type="scientific">Candidatus Avoscillospira avicola</name>
    <dbReference type="NCBI Taxonomy" id="2840706"/>
    <lineage>
        <taxon>Bacteria</taxon>
        <taxon>Bacillati</taxon>
        <taxon>Bacillota</taxon>
        <taxon>Clostridia</taxon>
        <taxon>Eubacteriales</taxon>
        <taxon>Oscillospiraceae</taxon>
        <taxon>Oscillospiraceae incertae sedis</taxon>
        <taxon>Candidatus Avoscillospira</taxon>
    </lineage>
</organism>
<reference evidence="3" key="2">
    <citation type="journal article" date="2021" name="PeerJ">
        <title>Extensive microbial diversity within the chicken gut microbiome revealed by metagenomics and culture.</title>
        <authorList>
            <person name="Gilroy R."/>
            <person name="Ravi A."/>
            <person name="Getino M."/>
            <person name="Pursley I."/>
            <person name="Horton D.L."/>
            <person name="Alikhan N.F."/>
            <person name="Baker D."/>
            <person name="Gharbi K."/>
            <person name="Hall N."/>
            <person name="Watson M."/>
            <person name="Adriaenssens E.M."/>
            <person name="Foster-Nyarko E."/>
            <person name="Jarju S."/>
            <person name="Secka A."/>
            <person name="Antonio M."/>
            <person name="Oren A."/>
            <person name="Chaudhuri R.R."/>
            <person name="La Ragione R."/>
            <person name="Hildebrand F."/>
            <person name="Pallen M.J."/>
        </authorList>
    </citation>
    <scope>NUCLEOTIDE SEQUENCE</scope>
    <source>
        <strain evidence="3">ChiBcec15-4380</strain>
    </source>
</reference>
<comment type="caution">
    <text evidence="3">The sequence shown here is derived from an EMBL/GenBank/DDBJ whole genome shotgun (WGS) entry which is preliminary data.</text>
</comment>
<dbReference type="GO" id="GO:0003677">
    <property type="term" value="F:DNA binding"/>
    <property type="evidence" value="ECO:0007669"/>
    <property type="project" value="InterPro"/>
</dbReference>
<dbReference type="Pfam" id="PF13560">
    <property type="entry name" value="HTH_31"/>
    <property type="match status" value="1"/>
</dbReference>
<dbReference type="PROSITE" id="PS50943">
    <property type="entry name" value="HTH_CROC1"/>
    <property type="match status" value="1"/>
</dbReference>